<dbReference type="RefSeq" id="WP_269598882.1">
    <property type="nucleotide sequence ID" value="NZ_CP114585.1"/>
</dbReference>
<sequence length="53" mass="5709">MDKGVATSAYPETMLAHVGAGKAFGKPLIVMAGFRDQVMERQRALMLTNHTGC</sequence>
<proteinExistence type="predicted"/>
<evidence type="ECO:0000313" key="2">
    <source>
        <dbReference type="Proteomes" id="UP001164676"/>
    </source>
</evidence>
<dbReference type="EMBL" id="CP114585">
    <property type="protein sequence ID" value="WBA16608.1"/>
    <property type="molecule type" value="Genomic_DNA"/>
</dbReference>
<reference evidence="1" key="1">
    <citation type="submission" date="2022-09" db="EMBL/GenBank/DDBJ databases">
        <authorList>
            <person name="Li Z.-J."/>
        </authorList>
    </citation>
    <scope>NUCLEOTIDE SEQUENCE</scope>
    <source>
        <strain evidence="1">TGB10</strain>
        <plasmid evidence="1">unnamed</plasmid>
    </source>
</reference>
<name>A0ABY7LHD8_9GAMM</name>
<protein>
    <submittedName>
        <fullName evidence="1">Uncharacterized protein</fullName>
    </submittedName>
</protein>
<keyword evidence="2" id="KW-1185">Reference proteome</keyword>
<geneLocation type="plasmid" evidence="1 2">
    <name>unnamed</name>
</geneLocation>
<accession>A0ABY7LHD8</accession>
<dbReference type="Proteomes" id="UP001164676">
    <property type="component" value="Plasmid unnamed"/>
</dbReference>
<keyword evidence="1" id="KW-0614">Plasmid</keyword>
<evidence type="ECO:0000313" key="1">
    <source>
        <dbReference type="EMBL" id="WBA16608.1"/>
    </source>
</evidence>
<organism evidence="1 2">
    <name type="scientific">Salinivibrio proteolyticus</name>
    <dbReference type="NCBI Taxonomy" id="334715"/>
    <lineage>
        <taxon>Bacteria</taxon>
        <taxon>Pseudomonadati</taxon>
        <taxon>Pseudomonadota</taxon>
        <taxon>Gammaproteobacteria</taxon>
        <taxon>Vibrionales</taxon>
        <taxon>Vibrionaceae</taxon>
        <taxon>Salinivibrio</taxon>
    </lineage>
</organism>
<gene>
    <name evidence="1" type="ORF">N7E60_14600</name>
</gene>